<evidence type="ECO:0000313" key="3">
    <source>
        <dbReference type="EMBL" id="GAA4464709.1"/>
    </source>
</evidence>
<evidence type="ECO:0000313" key="4">
    <source>
        <dbReference type="Proteomes" id="UP001501175"/>
    </source>
</evidence>
<protein>
    <recommendedName>
        <fullName evidence="5">GRAS domain family protein</fullName>
    </recommendedName>
</protein>
<dbReference type="InterPro" id="IPR029063">
    <property type="entry name" value="SAM-dependent_MTases_sf"/>
</dbReference>
<keyword evidence="2" id="KW-0804">Transcription</keyword>
<evidence type="ECO:0000256" key="1">
    <source>
        <dbReference type="ARBA" id="ARBA00023015"/>
    </source>
</evidence>
<dbReference type="InterPro" id="IPR005202">
    <property type="entry name" value="TF_GRAS"/>
</dbReference>
<gene>
    <name evidence="3" type="ORF">GCM10023189_44370</name>
</gene>
<keyword evidence="4" id="KW-1185">Reference proteome</keyword>
<dbReference type="RefSeq" id="WP_345247190.1">
    <property type="nucleotide sequence ID" value="NZ_BAABHD010000077.1"/>
</dbReference>
<comment type="caution">
    <text evidence="3">The sequence shown here is derived from an EMBL/GenBank/DDBJ whole genome shotgun (WGS) entry which is preliminary data.</text>
</comment>
<name>A0ABP8NBT2_9BACT</name>
<sequence>MNAMKINSLSALQTLALRMPGALTDSDRDLLEELYEQSLENLDDSANLFTYMLVTAMRRRLTGVQAAEHIYLQRFEIPQIRLFELLIQQFPLANLSQQCTNALLIDGLSRHQEPVLMDIGVGTGMQVVNILNGLAQHPTSAIRHLTIVGIEPFEDALASAQETISGLGASLPFTISFVAKQAFIEQVSLADLQQSLPSRHDGVYANASFALHHIQRAEARKQVFTNLKELPVQALVLSEPNSDHYEPNYGKRFRNCVNHYGALFNLIDQLSIADKERAALKLFFGREINDVLGNPEGQRVEKHYATQQWVDLFRETGFQLHKRPVHLPALALNGAHIFTNLPDRYATAFQGEEITSLFWAE</sequence>
<reference evidence="4" key="1">
    <citation type="journal article" date="2019" name="Int. J. Syst. Evol. Microbiol.">
        <title>The Global Catalogue of Microorganisms (GCM) 10K type strain sequencing project: providing services to taxonomists for standard genome sequencing and annotation.</title>
        <authorList>
            <consortium name="The Broad Institute Genomics Platform"/>
            <consortium name="The Broad Institute Genome Sequencing Center for Infectious Disease"/>
            <person name="Wu L."/>
            <person name="Ma J."/>
        </authorList>
    </citation>
    <scope>NUCLEOTIDE SEQUENCE [LARGE SCALE GENOMIC DNA]</scope>
    <source>
        <strain evidence="4">JCM 17927</strain>
    </source>
</reference>
<dbReference type="Pfam" id="PF03514">
    <property type="entry name" value="GRAS"/>
    <property type="match status" value="1"/>
</dbReference>
<dbReference type="Gene3D" id="3.40.50.150">
    <property type="entry name" value="Vaccinia Virus protein VP39"/>
    <property type="match status" value="1"/>
</dbReference>
<dbReference type="SUPFAM" id="SSF53335">
    <property type="entry name" value="S-adenosyl-L-methionine-dependent methyltransferases"/>
    <property type="match status" value="1"/>
</dbReference>
<dbReference type="EMBL" id="BAABHD010000077">
    <property type="protein sequence ID" value="GAA4464709.1"/>
    <property type="molecule type" value="Genomic_DNA"/>
</dbReference>
<dbReference type="PANTHER" id="PTHR31636">
    <property type="entry name" value="OSJNBA0084A10.13 PROTEIN-RELATED"/>
    <property type="match status" value="1"/>
</dbReference>
<evidence type="ECO:0008006" key="5">
    <source>
        <dbReference type="Google" id="ProtNLM"/>
    </source>
</evidence>
<proteinExistence type="predicted"/>
<evidence type="ECO:0000256" key="2">
    <source>
        <dbReference type="ARBA" id="ARBA00023163"/>
    </source>
</evidence>
<dbReference type="PROSITE" id="PS50985">
    <property type="entry name" value="GRAS"/>
    <property type="match status" value="1"/>
</dbReference>
<accession>A0ABP8NBT2</accession>
<organism evidence="3 4">
    <name type="scientific">Nibrella saemangeumensis</name>
    <dbReference type="NCBI Taxonomy" id="1084526"/>
    <lineage>
        <taxon>Bacteria</taxon>
        <taxon>Pseudomonadati</taxon>
        <taxon>Bacteroidota</taxon>
        <taxon>Cytophagia</taxon>
        <taxon>Cytophagales</taxon>
        <taxon>Spirosomataceae</taxon>
        <taxon>Nibrella</taxon>
    </lineage>
</organism>
<dbReference type="Proteomes" id="UP001501175">
    <property type="component" value="Unassembled WGS sequence"/>
</dbReference>
<keyword evidence="1" id="KW-0805">Transcription regulation</keyword>